<feature type="compositionally biased region" description="Basic and acidic residues" evidence="1">
    <location>
        <begin position="52"/>
        <end position="62"/>
    </location>
</feature>
<name>A0A078RET0_PHOVU</name>
<protein>
    <submittedName>
        <fullName evidence="2">Uncharacterized protein</fullName>
    </submittedName>
</protein>
<evidence type="ECO:0000313" key="2">
    <source>
        <dbReference type="EMBL" id="KDS32502.1"/>
    </source>
</evidence>
<dbReference type="AlphaFoldDB" id="A0A078RET0"/>
<dbReference type="PATRIC" id="fig|1339350.3.peg.1006"/>
<organism evidence="2 3">
    <name type="scientific">Phocaeicola vulgatus str. 3775 SL</name>
    <name type="common">B</name>
    <name type="synonym">iv</name>
    <dbReference type="NCBI Taxonomy" id="1339350"/>
    <lineage>
        <taxon>Bacteria</taxon>
        <taxon>Pseudomonadati</taxon>
        <taxon>Bacteroidota</taxon>
        <taxon>Bacteroidia</taxon>
        <taxon>Bacteroidales</taxon>
        <taxon>Bacteroidaceae</taxon>
        <taxon>Phocaeicola</taxon>
    </lineage>
</organism>
<comment type="caution">
    <text evidence="2">The sequence shown here is derived from an EMBL/GenBank/DDBJ whole genome shotgun (WGS) entry which is preliminary data.</text>
</comment>
<feature type="region of interest" description="Disordered" evidence="1">
    <location>
        <begin position="31"/>
        <end position="62"/>
    </location>
</feature>
<dbReference type="EMBL" id="JNHI01000004">
    <property type="protein sequence ID" value="KDS32502.1"/>
    <property type="molecule type" value="Genomic_DNA"/>
</dbReference>
<sequence length="62" mass="6758">MQIMIRPTPAVGMALVVSTGRREYNENSGKLVSAMPGRTNPHNPFSMVYRSDGSDKDDSMVG</sequence>
<reference evidence="2 3" key="1">
    <citation type="submission" date="2014-04" db="EMBL/GenBank/DDBJ databases">
        <authorList>
            <person name="Sears C."/>
            <person name="Carroll K."/>
            <person name="Sack B.R."/>
            <person name="Qadri F."/>
            <person name="Myers L.L."/>
            <person name="Chung G.-T."/>
            <person name="Escheverria P."/>
            <person name="Fraser C.M."/>
            <person name="Sadzewicz L."/>
            <person name="Shefchek K.A."/>
            <person name="Tallon L."/>
            <person name="Das S.P."/>
            <person name="Daugherty S."/>
            <person name="Mongodin E.F."/>
        </authorList>
    </citation>
    <scope>NUCLEOTIDE SEQUENCE [LARGE SCALE GENOMIC DNA]</scope>
    <source>
        <strain evidence="3">3775 SL(B) 10 (iv)</strain>
    </source>
</reference>
<evidence type="ECO:0000313" key="3">
    <source>
        <dbReference type="Proteomes" id="UP000028134"/>
    </source>
</evidence>
<accession>A0A078RET0</accession>
<evidence type="ECO:0000256" key="1">
    <source>
        <dbReference type="SAM" id="MobiDB-lite"/>
    </source>
</evidence>
<gene>
    <name evidence="2" type="ORF">M097_1041</name>
</gene>
<dbReference type="Proteomes" id="UP000028134">
    <property type="component" value="Unassembled WGS sequence"/>
</dbReference>
<proteinExistence type="predicted"/>